<dbReference type="EMBL" id="VOGB01000004">
    <property type="protein sequence ID" value="MQM72900.1"/>
    <property type="molecule type" value="Genomic_DNA"/>
</dbReference>
<dbReference type="InterPro" id="IPR007422">
    <property type="entry name" value="Peptidase_Prp"/>
</dbReference>
<dbReference type="SUPFAM" id="SSF118010">
    <property type="entry name" value="TM1457-like"/>
    <property type="match status" value="1"/>
</dbReference>
<name>A0A6L5GSZ0_9FIRM</name>
<protein>
    <recommendedName>
        <fullName evidence="6">Ribosomal processing cysteine protease Prp</fullName>
    </recommendedName>
</protein>
<evidence type="ECO:0000313" key="8">
    <source>
        <dbReference type="Proteomes" id="UP000473648"/>
    </source>
</evidence>
<dbReference type="Pfam" id="PF04327">
    <property type="entry name" value="Peptidase_Prp"/>
    <property type="match status" value="1"/>
</dbReference>
<dbReference type="GO" id="GO:0042254">
    <property type="term" value="P:ribosome biogenesis"/>
    <property type="evidence" value="ECO:0007669"/>
    <property type="project" value="UniProtKB-KW"/>
</dbReference>
<dbReference type="AlphaFoldDB" id="A0A6L5GSZ0"/>
<keyword evidence="2 7" id="KW-0645">Protease</keyword>
<comment type="caution">
    <text evidence="7">The sequence shown here is derived from an EMBL/GenBank/DDBJ whole genome shotgun (WGS) entry which is preliminary data.</text>
</comment>
<dbReference type="Proteomes" id="UP000473648">
    <property type="component" value="Unassembled WGS sequence"/>
</dbReference>
<evidence type="ECO:0000256" key="3">
    <source>
        <dbReference type="ARBA" id="ARBA00022801"/>
    </source>
</evidence>
<keyword evidence="1" id="KW-0690">Ribosome biogenesis</keyword>
<reference evidence="7" key="1">
    <citation type="journal article" date="2020" name="Appl. Environ. Microbiol.">
        <title>Medium-Chain Fatty Acid Synthesis by 'Candidatus Weimeria bifida' gen. nov., sp. nov., and 'Candidatus Pseudoramibacter fermentans' sp. nov.</title>
        <authorList>
            <person name="Scarborough M.J."/>
            <person name="Myers K.S."/>
            <person name="Donohue T.J."/>
            <person name="Noguera D.R."/>
        </authorList>
    </citation>
    <scope>NUCLEOTIDE SEQUENCE</scope>
    <source>
        <strain evidence="7">EUB1.1</strain>
    </source>
</reference>
<keyword evidence="8" id="KW-1185">Reference proteome</keyword>
<evidence type="ECO:0000256" key="1">
    <source>
        <dbReference type="ARBA" id="ARBA00022517"/>
    </source>
</evidence>
<proteinExistence type="inferred from homology"/>
<dbReference type="PANTHER" id="PTHR39178:SF1">
    <property type="entry name" value="RIBOSOMAL-PROCESSING CYSTEINE PROTEASE PRP"/>
    <property type="match status" value="1"/>
</dbReference>
<gene>
    <name evidence="7" type="ORF">FRC53_05670</name>
</gene>
<dbReference type="Gene3D" id="3.30.70.1490">
    <property type="entry name" value="Cysteine protease Prp"/>
    <property type="match status" value="1"/>
</dbReference>
<evidence type="ECO:0000256" key="6">
    <source>
        <dbReference type="ARBA" id="ARBA00044538"/>
    </source>
</evidence>
<evidence type="ECO:0000256" key="2">
    <source>
        <dbReference type="ARBA" id="ARBA00022670"/>
    </source>
</evidence>
<sequence length="117" mass="12999">MIQVRITYHDGAITHIDVTGHSGYEDSGKDIVCAGVSVLTIALINGMTEVLQYSENEIVEKYESGATSICVPQSTAENEQERQSNLKTLLQTYLINIQLIAETYSDFVNIIEVDETR</sequence>
<accession>A0A6L5GSZ0</accession>
<evidence type="ECO:0000313" key="7">
    <source>
        <dbReference type="EMBL" id="MQM72900.1"/>
    </source>
</evidence>
<dbReference type="CDD" id="cd16332">
    <property type="entry name" value="Prp-like"/>
    <property type="match status" value="1"/>
</dbReference>
<evidence type="ECO:0000256" key="5">
    <source>
        <dbReference type="ARBA" id="ARBA00044503"/>
    </source>
</evidence>
<dbReference type="GO" id="GO:0008234">
    <property type="term" value="F:cysteine-type peptidase activity"/>
    <property type="evidence" value="ECO:0007669"/>
    <property type="project" value="UniProtKB-KW"/>
</dbReference>
<keyword evidence="4" id="KW-0788">Thiol protease</keyword>
<evidence type="ECO:0000256" key="4">
    <source>
        <dbReference type="ARBA" id="ARBA00022807"/>
    </source>
</evidence>
<dbReference type="GO" id="GO:0006508">
    <property type="term" value="P:proteolysis"/>
    <property type="evidence" value="ECO:0007669"/>
    <property type="project" value="UniProtKB-KW"/>
</dbReference>
<dbReference type="PANTHER" id="PTHR39178">
    <property type="entry name" value="HYPOTHETICAL RIBOSOME-ASSOCIATED PROTEIN"/>
    <property type="match status" value="1"/>
</dbReference>
<organism evidence="7 8">
    <name type="scientific">Candidatus Pseudoramibacter fermentans</name>
    <dbReference type="NCBI Taxonomy" id="2594427"/>
    <lineage>
        <taxon>Bacteria</taxon>
        <taxon>Bacillati</taxon>
        <taxon>Bacillota</taxon>
        <taxon>Clostridia</taxon>
        <taxon>Eubacteriales</taxon>
        <taxon>Eubacteriaceae</taxon>
        <taxon>Pseudoramibacter</taxon>
    </lineage>
</organism>
<keyword evidence="3" id="KW-0378">Hydrolase</keyword>
<comment type="similarity">
    <text evidence="5">Belongs to the Prp family.</text>
</comment>
<dbReference type="InterPro" id="IPR036764">
    <property type="entry name" value="Peptidase_Prp_sf"/>
</dbReference>